<name>A0A7I8JY83_SPIIN</name>
<evidence type="ECO:0000313" key="2">
    <source>
        <dbReference type="Proteomes" id="UP000663760"/>
    </source>
</evidence>
<accession>A0A7I8JY83</accession>
<gene>
    <name evidence="1" type="ORF">SI8410_01000494</name>
</gene>
<organism evidence="1 2">
    <name type="scientific">Spirodela intermedia</name>
    <name type="common">Intermediate duckweed</name>
    <dbReference type="NCBI Taxonomy" id="51605"/>
    <lineage>
        <taxon>Eukaryota</taxon>
        <taxon>Viridiplantae</taxon>
        <taxon>Streptophyta</taxon>
        <taxon>Embryophyta</taxon>
        <taxon>Tracheophyta</taxon>
        <taxon>Spermatophyta</taxon>
        <taxon>Magnoliopsida</taxon>
        <taxon>Liliopsida</taxon>
        <taxon>Araceae</taxon>
        <taxon>Lemnoideae</taxon>
        <taxon>Spirodela</taxon>
    </lineage>
</organism>
<proteinExistence type="predicted"/>
<dbReference type="Pfam" id="PF14223">
    <property type="entry name" value="Retrotran_gag_2"/>
    <property type="match status" value="1"/>
</dbReference>
<dbReference type="Proteomes" id="UP000663760">
    <property type="component" value="Chromosome 1"/>
</dbReference>
<sequence>MTIDHYIKMFKNIVEELSYTGHLVDDALMIFAFLRRLSTSYISFTVRINANLYHFTFEEIIAELKAHDVIYVFHQIQNTNSLAPAGNSVQLYSSQIQNKGNWQWQNRGSKDQKK</sequence>
<reference evidence="1" key="1">
    <citation type="submission" date="2020-02" db="EMBL/GenBank/DDBJ databases">
        <authorList>
            <person name="Scholz U."/>
            <person name="Mascher M."/>
            <person name="Fiebig A."/>
        </authorList>
    </citation>
    <scope>NUCLEOTIDE SEQUENCE</scope>
</reference>
<evidence type="ECO:0000313" key="1">
    <source>
        <dbReference type="EMBL" id="CAA7388226.1"/>
    </source>
</evidence>
<dbReference type="OrthoDB" id="1845088at2759"/>
<keyword evidence="2" id="KW-1185">Reference proteome</keyword>
<dbReference type="AlphaFoldDB" id="A0A7I8JY83"/>
<dbReference type="EMBL" id="LR746264">
    <property type="protein sequence ID" value="CAA7388226.1"/>
    <property type="molecule type" value="Genomic_DNA"/>
</dbReference>
<protein>
    <submittedName>
        <fullName evidence="1">Uncharacterized protein</fullName>
    </submittedName>
</protein>